<reference evidence="6 7" key="1">
    <citation type="submission" date="2017-03" db="EMBL/GenBank/DDBJ databases">
        <title>Genomes of endolithic fungi from Antarctica.</title>
        <authorList>
            <person name="Coleine C."/>
            <person name="Masonjones S."/>
            <person name="Stajich J.E."/>
        </authorList>
    </citation>
    <scope>NUCLEOTIDE SEQUENCE [LARGE SCALE GENOMIC DNA]</scope>
    <source>
        <strain evidence="6 7">CCFEE 6315</strain>
    </source>
</reference>
<name>A0A4V5N4Z1_9PEZI</name>
<dbReference type="EMBL" id="NAJL01000022">
    <property type="protein sequence ID" value="TKA27519.1"/>
    <property type="molecule type" value="Genomic_DNA"/>
</dbReference>
<evidence type="ECO:0000313" key="7">
    <source>
        <dbReference type="Proteomes" id="UP000308549"/>
    </source>
</evidence>
<protein>
    <recommendedName>
        <fullName evidence="8">RNAse P Rpr2/Rpp21 subunit domain-containing protein</fullName>
    </recommendedName>
</protein>
<organism evidence="6 7">
    <name type="scientific">Salinomyces thailandicus</name>
    <dbReference type="NCBI Taxonomy" id="706561"/>
    <lineage>
        <taxon>Eukaryota</taxon>
        <taxon>Fungi</taxon>
        <taxon>Dikarya</taxon>
        <taxon>Ascomycota</taxon>
        <taxon>Pezizomycotina</taxon>
        <taxon>Dothideomycetes</taxon>
        <taxon>Dothideomycetidae</taxon>
        <taxon>Mycosphaerellales</taxon>
        <taxon>Teratosphaeriaceae</taxon>
        <taxon>Salinomyces</taxon>
    </lineage>
</organism>
<dbReference type="GO" id="GO:0046872">
    <property type="term" value="F:metal ion binding"/>
    <property type="evidence" value="ECO:0007669"/>
    <property type="project" value="UniProtKB-KW"/>
</dbReference>
<keyword evidence="1" id="KW-0819">tRNA processing</keyword>
<dbReference type="GO" id="GO:0008033">
    <property type="term" value="P:tRNA processing"/>
    <property type="evidence" value="ECO:0007669"/>
    <property type="project" value="UniProtKB-KW"/>
</dbReference>
<evidence type="ECO:0000256" key="2">
    <source>
        <dbReference type="ARBA" id="ARBA00022723"/>
    </source>
</evidence>
<dbReference type="Gene3D" id="6.20.50.20">
    <property type="match status" value="1"/>
</dbReference>
<dbReference type="InterPro" id="IPR007175">
    <property type="entry name" value="Rpr2/Snm1/Rpp21"/>
</dbReference>
<evidence type="ECO:0008006" key="8">
    <source>
        <dbReference type="Google" id="ProtNLM"/>
    </source>
</evidence>
<keyword evidence="7" id="KW-1185">Reference proteome</keyword>
<dbReference type="PANTHER" id="PTHR14742:SF0">
    <property type="entry name" value="RIBONUCLEASE P PROTEIN SUBUNIT P21"/>
    <property type="match status" value="1"/>
</dbReference>
<dbReference type="Proteomes" id="UP000308549">
    <property type="component" value="Unassembled WGS sequence"/>
</dbReference>
<dbReference type="AlphaFoldDB" id="A0A4V5N4Z1"/>
<evidence type="ECO:0000256" key="1">
    <source>
        <dbReference type="ARBA" id="ARBA00022694"/>
    </source>
</evidence>
<evidence type="ECO:0000256" key="3">
    <source>
        <dbReference type="ARBA" id="ARBA00022833"/>
    </source>
</evidence>
<evidence type="ECO:0000256" key="5">
    <source>
        <dbReference type="SAM" id="MobiDB-lite"/>
    </source>
</evidence>
<feature type="region of interest" description="Disordered" evidence="5">
    <location>
        <begin position="1"/>
        <end position="47"/>
    </location>
</feature>
<evidence type="ECO:0000313" key="6">
    <source>
        <dbReference type="EMBL" id="TKA27519.1"/>
    </source>
</evidence>
<keyword evidence="3" id="KW-0862">Zinc</keyword>
<evidence type="ECO:0000256" key="4">
    <source>
        <dbReference type="ARBA" id="ARBA00038402"/>
    </source>
</evidence>
<feature type="compositionally biased region" description="Polar residues" evidence="5">
    <location>
        <begin position="21"/>
        <end position="34"/>
    </location>
</feature>
<dbReference type="GO" id="GO:0005655">
    <property type="term" value="C:nucleolar ribonuclease P complex"/>
    <property type="evidence" value="ECO:0007669"/>
    <property type="project" value="TreeGrafter"/>
</dbReference>
<comment type="similarity">
    <text evidence="4">Belongs to the eukaryotic/archaeal RNase P protein component 4 family.</text>
</comment>
<dbReference type="OrthoDB" id="128536at2759"/>
<accession>A0A4V5N4Z1</accession>
<comment type="caution">
    <text evidence="6">The sequence shown here is derived from an EMBL/GenBank/DDBJ whole genome shotgun (WGS) entry which is preliminary data.</text>
</comment>
<dbReference type="PANTHER" id="PTHR14742">
    <property type="entry name" value="RIBONUCLEASE P SUBUNIT P21"/>
    <property type="match status" value="1"/>
</dbReference>
<keyword evidence="2" id="KW-0479">Metal-binding</keyword>
<proteinExistence type="inferred from homology"/>
<gene>
    <name evidence="6" type="ORF">B0A50_04349</name>
</gene>
<sequence length="155" mass="16919">MKDSDQALPNGVHATGGPKTAQKTAQEGTDTGTTPAIIPQSLPPSETVHHPPYTFNTSSTGGLPLHLATHLRQVAQKSQIRLQTDIKRSMCKRCSTVLVEGKTSRQRIENLSKGRQKAHADVLVILCGVCGAEKRFPTNARRQMRKSERLLVQST</sequence>
<dbReference type="Pfam" id="PF04032">
    <property type="entry name" value="Rpr2"/>
    <property type="match status" value="1"/>
</dbReference>